<dbReference type="Proteomes" id="UP000683925">
    <property type="component" value="Unassembled WGS sequence"/>
</dbReference>
<dbReference type="CDD" id="cd09212">
    <property type="entry name" value="PUB"/>
    <property type="match status" value="1"/>
</dbReference>
<name>A0A8S1TLM3_PAROT</name>
<organism evidence="2 3">
    <name type="scientific">Paramecium octaurelia</name>
    <dbReference type="NCBI Taxonomy" id="43137"/>
    <lineage>
        <taxon>Eukaryota</taxon>
        <taxon>Sar</taxon>
        <taxon>Alveolata</taxon>
        <taxon>Ciliophora</taxon>
        <taxon>Intramacronucleata</taxon>
        <taxon>Oligohymenophorea</taxon>
        <taxon>Peniculida</taxon>
        <taxon>Parameciidae</taxon>
        <taxon>Paramecium</taxon>
    </lineage>
</organism>
<dbReference type="GO" id="GO:0012506">
    <property type="term" value="C:vesicle membrane"/>
    <property type="evidence" value="ECO:0007669"/>
    <property type="project" value="TreeGrafter"/>
</dbReference>
<evidence type="ECO:0000259" key="1">
    <source>
        <dbReference type="PROSITE" id="PS50033"/>
    </source>
</evidence>
<dbReference type="OrthoDB" id="312784at2759"/>
<feature type="domain" description="UBX" evidence="1">
    <location>
        <begin position="306"/>
        <end position="384"/>
    </location>
</feature>
<dbReference type="InterPro" id="IPR001012">
    <property type="entry name" value="UBX_dom"/>
</dbReference>
<dbReference type="AlphaFoldDB" id="A0A8S1TLM3"/>
<dbReference type="GO" id="GO:0005737">
    <property type="term" value="C:cytoplasm"/>
    <property type="evidence" value="ECO:0007669"/>
    <property type="project" value="TreeGrafter"/>
</dbReference>
<keyword evidence="3" id="KW-1185">Reference proteome</keyword>
<dbReference type="Pfam" id="PF00789">
    <property type="entry name" value="UBX"/>
    <property type="match status" value="1"/>
</dbReference>
<dbReference type="PANTHER" id="PTHR46467:SF1">
    <property type="entry name" value="TETHER CONTAINING UBX DOMAIN FOR GLUT4"/>
    <property type="match status" value="1"/>
</dbReference>
<sequence length="406" mass="47685">MQQKSTSYARQALQQIAFEMGKPTSLVEPYIAILEENWYDTKDSIKQMKQENFDEFKIPKRIGQLLMEYVQRPDDQKQNWQLELAKIFSEISDQDQLYKTLEILFKIISNVVMNPLSLDKQRINISSKTLQNNILKYQSALNYLANLGWKLEAEFLLVEYKMEQQAIWKEAAEELVNYTQKDSGFNPKAAIIHTSAQNVSITSELAKHEGYDVYSFSQKLEQLHQKRFQIMSQPITNREIKVFIGRKQQSPVQLQQQIQGQDDYEEVQPQKDQQLLQFLQQVAQSLEEQQFASKRKKEYLDLLSKPIFAKTDIRIQFPNSVIVQAIFGPLETLKALYDLIQDMLENRNLDFYLYTSPPPIRMTQKYLNQTFDELNSVPNGLFYFGVEQQTSNCYLKESWMQSAREL</sequence>
<accession>A0A8S1TLM3</accession>
<reference evidence="2" key="1">
    <citation type="submission" date="2021-01" db="EMBL/GenBank/DDBJ databases">
        <authorList>
            <consortium name="Genoscope - CEA"/>
            <person name="William W."/>
        </authorList>
    </citation>
    <scope>NUCLEOTIDE SEQUENCE</scope>
</reference>
<dbReference type="PROSITE" id="PS50033">
    <property type="entry name" value="UBX"/>
    <property type="match status" value="1"/>
</dbReference>
<dbReference type="GO" id="GO:0005634">
    <property type="term" value="C:nucleus"/>
    <property type="evidence" value="ECO:0007669"/>
    <property type="project" value="TreeGrafter"/>
</dbReference>
<gene>
    <name evidence="2" type="ORF">POCTA_138.1.T0260385</name>
</gene>
<dbReference type="PANTHER" id="PTHR46467">
    <property type="entry name" value="TETHER CONTAINING UBX DOMAIN FOR GLUT4"/>
    <property type="match status" value="1"/>
</dbReference>
<protein>
    <recommendedName>
        <fullName evidence="1">UBX domain-containing protein</fullName>
    </recommendedName>
</protein>
<proteinExistence type="predicted"/>
<dbReference type="GO" id="GO:0006886">
    <property type="term" value="P:intracellular protein transport"/>
    <property type="evidence" value="ECO:0007669"/>
    <property type="project" value="TreeGrafter"/>
</dbReference>
<comment type="caution">
    <text evidence="2">The sequence shown here is derived from an EMBL/GenBank/DDBJ whole genome shotgun (WGS) entry which is preliminary data.</text>
</comment>
<evidence type="ECO:0000313" key="2">
    <source>
        <dbReference type="EMBL" id="CAD8152674.1"/>
    </source>
</evidence>
<dbReference type="Pfam" id="PF09409">
    <property type="entry name" value="PUB"/>
    <property type="match status" value="1"/>
</dbReference>
<dbReference type="InterPro" id="IPR018997">
    <property type="entry name" value="PUB_domain"/>
</dbReference>
<dbReference type="EMBL" id="CAJJDP010000026">
    <property type="protein sequence ID" value="CAD8152674.1"/>
    <property type="molecule type" value="Genomic_DNA"/>
</dbReference>
<dbReference type="OMA" id="YLKESWM"/>
<evidence type="ECO:0000313" key="3">
    <source>
        <dbReference type="Proteomes" id="UP000683925"/>
    </source>
</evidence>